<comment type="caution">
    <text evidence="3">The sequence shown here is derived from an EMBL/GenBank/DDBJ whole genome shotgun (WGS) entry which is preliminary data.</text>
</comment>
<name>A0A1J7CCT1_9ACTN</name>
<accession>A0A1J7CCT1</accession>
<reference evidence="3 4" key="1">
    <citation type="submission" date="2016-10" db="EMBL/GenBank/DDBJ databases">
        <title>Genome sequence of Streptomyces gilvigriseus MUSC 26.</title>
        <authorList>
            <person name="Lee L.-H."/>
            <person name="Ser H.-L."/>
        </authorList>
    </citation>
    <scope>NUCLEOTIDE SEQUENCE [LARGE SCALE GENOMIC DNA]</scope>
    <source>
        <strain evidence="3 4">MUSC 26</strain>
    </source>
</reference>
<dbReference type="PROSITE" id="PS51318">
    <property type="entry name" value="TAT"/>
    <property type="match status" value="1"/>
</dbReference>
<dbReference type="GO" id="GO:0033925">
    <property type="term" value="F:mannosyl-glycoprotein endo-beta-N-acetylglucosaminidase activity"/>
    <property type="evidence" value="ECO:0007669"/>
    <property type="project" value="InterPro"/>
</dbReference>
<dbReference type="InterPro" id="IPR032979">
    <property type="entry name" value="ENGase"/>
</dbReference>
<dbReference type="OrthoDB" id="1089471at2"/>
<evidence type="ECO:0000313" key="3">
    <source>
        <dbReference type="EMBL" id="OIV37490.1"/>
    </source>
</evidence>
<dbReference type="InterPro" id="IPR006311">
    <property type="entry name" value="TAT_signal"/>
</dbReference>
<feature type="chain" id="PRO_5039596923" description="Cytosolic endo-beta-N-acetylglucosaminidase TIM barrel domain-containing protein" evidence="1">
    <location>
        <begin position="42"/>
        <end position="739"/>
    </location>
</feature>
<dbReference type="PANTHER" id="PTHR13246:SF1">
    <property type="entry name" value="CYTOSOLIC ENDO-BETA-N-ACETYLGLUCOSAMINIDASE"/>
    <property type="match status" value="1"/>
</dbReference>
<evidence type="ECO:0000256" key="1">
    <source>
        <dbReference type="SAM" id="SignalP"/>
    </source>
</evidence>
<keyword evidence="1" id="KW-0732">Signal</keyword>
<gene>
    <name evidence="3" type="ORF">BIV57_11015</name>
</gene>
<dbReference type="InterPro" id="IPR005201">
    <property type="entry name" value="TIM_ENGase"/>
</dbReference>
<evidence type="ECO:0000259" key="2">
    <source>
        <dbReference type="Pfam" id="PF03644"/>
    </source>
</evidence>
<organism evidence="3 4">
    <name type="scientific">Mangrovactinospora gilvigrisea</name>
    <dbReference type="NCBI Taxonomy" id="1428644"/>
    <lineage>
        <taxon>Bacteria</taxon>
        <taxon>Bacillati</taxon>
        <taxon>Actinomycetota</taxon>
        <taxon>Actinomycetes</taxon>
        <taxon>Kitasatosporales</taxon>
        <taxon>Streptomycetaceae</taxon>
        <taxon>Mangrovactinospora</taxon>
    </lineage>
</organism>
<proteinExistence type="predicted"/>
<dbReference type="PANTHER" id="PTHR13246">
    <property type="entry name" value="ENDO BETA N-ACETYLGLUCOSAMINIDASE"/>
    <property type="match status" value="1"/>
</dbReference>
<dbReference type="Gene3D" id="2.60.120.260">
    <property type="entry name" value="Galactose-binding domain-like"/>
    <property type="match status" value="1"/>
</dbReference>
<feature type="domain" description="Cytosolic endo-beta-N-acetylglucosaminidase TIM barrel" evidence="2">
    <location>
        <begin position="142"/>
        <end position="477"/>
    </location>
</feature>
<dbReference type="EMBL" id="MLCF01000052">
    <property type="protein sequence ID" value="OIV37490.1"/>
    <property type="molecule type" value="Genomic_DNA"/>
</dbReference>
<sequence>MHPAQPPRRPFTVSRRTFLSAAGVTLAATVGTAAAAAPATAAPTTATAKAAANGPTFPPTLTELQPRDAASVQALLAYDPATDPNARYMRSRVPLARRIDGARATQANPKLDPRPRITSLNHYYNQPLAGAPSLVDTRYGYDQHPYITRFAQYQDILGGWMGAQNLPNPGYVDAAHRNGTIALGIVFQPYISATPGAVPDFLARDAAGNYLIGDKLVDLAGYFGFDGYFLNIEGKTITEGQAADLAALFDAMHARARANGIDHFHLQIYDALWTDGSGEYENRFDAHNAGWVNPGHTADSMFINYAWPKNIPTTSSYHHDADYVTPSVALAKERSLDPFATLYFGLDIQEENDGRHLNALDYFASEVVPLNGDGAAVASLALFVQSDRTVQRTRDQLGDQAGDPAQLYPAIDVADRKFWSGAAQNPAVQPVPVHPSPVEAAAVDYVPRYGMANFVPERSVIGAAPFTTRFNTGQGDGFRLAGARAGARAWYHIGIQDVLPSWQWWTRDAATGETGGDRLLSADYEGGAAYNGGSCLRIEGRLGGELATEVRLYRTALDAGRALELSLLVKAVTAGAGDRLRFGLSYGDRPTATQWLSPVGAAVDAGEGWRRLTFRPRPRRGATVTALSIGAFGTGAAADFAVRVGELRVLDGALGRRPARPSGFRVDATSAGATGLVWQAAERGVWYYDVRTAGPAPQWLGRISGDAVVVEALPSGTRLTLVAVGFDGAESAPATLTVR</sequence>
<feature type="signal peptide" evidence="1">
    <location>
        <begin position="1"/>
        <end position="41"/>
    </location>
</feature>
<dbReference type="STRING" id="1428644.BIV57_11015"/>
<evidence type="ECO:0000313" key="4">
    <source>
        <dbReference type="Proteomes" id="UP000243342"/>
    </source>
</evidence>
<dbReference type="Proteomes" id="UP000243342">
    <property type="component" value="Unassembled WGS sequence"/>
</dbReference>
<dbReference type="GO" id="GO:0005829">
    <property type="term" value="C:cytosol"/>
    <property type="evidence" value="ECO:0007669"/>
    <property type="project" value="UniProtKB-SubCell"/>
</dbReference>
<dbReference type="Gene3D" id="3.20.20.80">
    <property type="entry name" value="Glycosidases"/>
    <property type="match status" value="1"/>
</dbReference>
<protein>
    <recommendedName>
        <fullName evidence="2">Cytosolic endo-beta-N-acetylglucosaminidase TIM barrel domain-containing protein</fullName>
    </recommendedName>
</protein>
<keyword evidence="4" id="KW-1185">Reference proteome</keyword>
<dbReference type="AlphaFoldDB" id="A0A1J7CCT1"/>
<dbReference type="RefSeq" id="WP_071656598.1">
    <property type="nucleotide sequence ID" value="NZ_MLCF01000052.1"/>
</dbReference>
<dbReference type="Pfam" id="PF03644">
    <property type="entry name" value="Glyco_hydro_85"/>
    <property type="match status" value="1"/>
</dbReference>